<sequence>MKTRFGQVVIGPPGSGKTTYCDAMSKLLKELGREVAVVNIDPANESKKYDAAIDVFELITLEDVMENLALGPNGALMYCMEFLEKNIDWLERKISKLKDHYFIFDCPGQIELYTHHRSMKNILERLEKLDLRLSVVQLVDSHYCSDAGKFIATVLMTLSSMLQLGMPHVNVLSKIDLAEKYTDKLQFNINFYTDVLDLNYFLSSLDEDAITKKYAKLNSAIISLVEDFGLVSFLPLNVNDRTSLLKIRAAADKANGYVFGAGEERNVQALLACATGAEYEDETLRTFGEKESDDNKTETTLSDDLLWR</sequence>
<dbReference type="PANTHER" id="PTHR21231:SF3">
    <property type="entry name" value="GPN-LOOP GTPASE 2"/>
    <property type="match status" value="1"/>
</dbReference>
<accession>A0AAW2I9R4</accession>
<dbReference type="FunFam" id="3.40.50.300:FF:000338">
    <property type="entry name" value="GPN-loop GTPase 2"/>
    <property type="match status" value="1"/>
</dbReference>
<proteinExistence type="inferred from homology"/>
<dbReference type="CDD" id="cd17871">
    <property type="entry name" value="GPN2"/>
    <property type="match status" value="1"/>
</dbReference>
<dbReference type="InterPro" id="IPR027417">
    <property type="entry name" value="P-loop_NTPase"/>
</dbReference>
<evidence type="ECO:0000256" key="3">
    <source>
        <dbReference type="ARBA" id="ARBA00014588"/>
    </source>
</evidence>
<gene>
    <name evidence="10" type="ORF">PYX00_000436</name>
</gene>
<comment type="subunit">
    <text evidence="7">Heterodimers with GPN1 or GPN3. Binds to RNA polymerase II (RNAPII).</text>
</comment>
<name>A0AAW2I9R4_9NEOP</name>
<protein>
    <recommendedName>
        <fullName evidence="3 8">GPN-loop GTPase 2</fullName>
    </recommendedName>
</protein>
<dbReference type="GO" id="GO:0005737">
    <property type="term" value="C:cytoplasm"/>
    <property type="evidence" value="ECO:0007669"/>
    <property type="project" value="TreeGrafter"/>
</dbReference>
<evidence type="ECO:0000256" key="8">
    <source>
        <dbReference type="RuleBase" id="RU365059"/>
    </source>
</evidence>
<reference evidence="10" key="1">
    <citation type="journal article" date="2024" name="Gigascience">
        <title>Chromosome-level genome of the poultry shaft louse Menopon gallinae provides insight into the host-switching and adaptive evolution of parasitic lice.</title>
        <authorList>
            <person name="Xu Y."/>
            <person name="Ma L."/>
            <person name="Liu S."/>
            <person name="Liang Y."/>
            <person name="Liu Q."/>
            <person name="He Z."/>
            <person name="Tian L."/>
            <person name="Duan Y."/>
            <person name="Cai W."/>
            <person name="Li H."/>
            <person name="Song F."/>
        </authorList>
    </citation>
    <scope>NUCLEOTIDE SEQUENCE</scope>
    <source>
        <strain evidence="10">Cailab_2023a</strain>
    </source>
</reference>
<dbReference type="PANTHER" id="PTHR21231">
    <property type="entry name" value="XPA-BINDING PROTEIN 1-RELATED"/>
    <property type="match status" value="1"/>
</dbReference>
<feature type="region of interest" description="Disordered" evidence="9">
    <location>
        <begin position="286"/>
        <end position="308"/>
    </location>
</feature>
<keyword evidence="4 8" id="KW-0547">Nucleotide-binding</keyword>
<evidence type="ECO:0000256" key="9">
    <source>
        <dbReference type="SAM" id="MobiDB-lite"/>
    </source>
</evidence>
<dbReference type="InterPro" id="IPR004130">
    <property type="entry name" value="Gpn"/>
</dbReference>
<keyword evidence="6 8" id="KW-0342">GTP-binding</keyword>
<feature type="compositionally biased region" description="Basic and acidic residues" evidence="9">
    <location>
        <begin position="286"/>
        <end position="297"/>
    </location>
</feature>
<evidence type="ECO:0000256" key="1">
    <source>
        <dbReference type="ARBA" id="ARBA00003181"/>
    </source>
</evidence>
<comment type="similarity">
    <text evidence="2 8">Belongs to the GPN-loop GTPase family.</text>
</comment>
<keyword evidence="5 8" id="KW-0378">Hydrolase</keyword>
<evidence type="ECO:0000256" key="5">
    <source>
        <dbReference type="ARBA" id="ARBA00022801"/>
    </source>
</evidence>
<comment type="caution">
    <text evidence="10">The sequence shown here is derived from an EMBL/GenBank/DDBJ whole genome shotgun (WGS) entry which is preliminary data.</text>
</comment>
<evidence type="ECO:0000256" key="7">
    <source>
        <dbReference type="ARBA" id="ARBA00046611"/>
    </source>
</evidence>
<dbReference type="SUPFAM" id="SSF52540">
    <property type="entry name" value="P-loop containing nucleoside triphosphate hydrolases"/>
    <property type="match status" value="1"/>
</dbReference>
<dbReference type="InterPro" id="IPR030231">
    <property type="entry name" value="Gpn2"/>
</dbReference>
<evidence type="ECO:0000313" key="10">
    <source>
        <dbReference type="EMBL" id="KAL0278686.1"/>
    </source>
</evidence>
<evidence type="ECO:0000256" key="2">
    <source>
        <dbReference type="ARBA" id="ARBA00005290"/>
    </source>
</evidence>
<dbReference type="Gene3D" id="3.40.50.300">
    <property type="entry name" value="P-loop containing nucleotide triphosphate hydrolases"/>
    <property type="match status" value="1"/>
</dbReference>
<dbReference type="Pfam" id="PF03029">
    <property type="entry name" value="ATP_bind_1"/>
    <property type="match status" value="1"/>
</dbReference>
<dbReference type="AlphaFoldDB" id="A0AAW2I9R4"/>
<evidence type="ECO:0000256" key="6">
    <source>
        <dbReference type="ARBA" id="ARBA00023134"/>
    </source>
</evidence>
<dbReference type="EMBL" id="JARGDH010000001">
    <property type="protein sequence ID" value="KAL0278686.1"/>
    <property type="molecule type" value="Genomic_DNA"/>
</dbReference>
<dbReference type="GO" id="GO:0003924">
    <property type="term" value="F:GTPase activity"/>
    <property type="evidence" value="ECO:0007669"/>
    <property type="project" value="TreeGrafter"/>
</dbReference>
<evidence type="ECO:0000256" key="4">
    <source>
        <dbReference type="ARBA" id="ARBA00022741"/>
    </source>
</evidence>
<comment type="function">
    <text evidence="1 8">Small GTPase required for proper localization of RNA polymerase II and III (RNAPII and RNAPIII). May act at an RNAP assembly step prior to nuclear import.</text>
</comment>
<dbReference type="GO" id="GO:0005525">
    <property type="term" value="F:GTP binding"/>
    <property type="evidence" value="ECO:0007669"/>
    <property type="project" value="UniProtKB-KW"/>
</dbReference>
<organism evidence="10">
    <name type="scientific">Menopon gallinae</name>
    <name type="common">poultry shaft louse</name>
    <dbReference type="NCBI Taxonomy" id="328185"/>
    <lineage>
        <taxon>Eukaryota</taxon>
        <taxon>Metazoa</taxon>
        <taxon>Ecdysozoa</taxon>
        <taxon>Arthropoda</taxon>
        <taxon>Hexapoda</taxon>
        <taxon>Insecta</taxon>
        <taxon>Pterygota</taxon>
        <taxon>Neoptera</taxon>
        <taxon>Paraneoptera</taxon>
        <taxon>Psocodea</taxon>
        <taxon>Troctomorpha</taxon>
        <taxon>Phthiraptera</taxon>
        <taxon>Amblycera</taxon>
        <taxon>Menoponidae</taxon>
        <taxon>Menopon</taxon>
    </lineage>
</organism>